<feature type="compositionally biased region" description="Basic and acidic residues" evidence="4">
    <location>
        <begin position="1"/>
        <end position="10"/>
    </location>
</feature>
<feature type="compositionally biased region" description="Polar residues" evidence="4">
    <location>
        <begin position="514"/>
        <end position="553"/>
    </location>
</feature>
<feature type="region of interest" description="Disordered" evidence="4">
    <location>
        <begin position="1666"/>
        <end position="1828"/>
    </location>
</feature>
<reference evidence="7" key="1">
    <citation type="submission" date="2025-08" db="UniProtKB">
        <authorList>
            <consortium name="RefSeq"/>
        </authorList>
    </citation>
    <scope>IDENTIFICATION</scope>
    <source>
        <strain evidence="7">Aabys</strain>
        <tissue evidence="7">Whole body</tissue>
    </source>
</reference>
<accession>A0ABM3VG82</accession>
<evidence type="ECO:0000313" key="6">
    <source>
        <dbReference type="Proteomes" id="UP001652621"/>
    </source>
</evidence>
<feature type="compositionally biased region" description="Polar residues" evidence="4">
    <location>
        <begin position="1739"/>
        <end position="1748"/>
    </location>
</feature>
<feature type="domain" description="B-cell lymphoma 9 beta-catenin binding" evidence="5">
    <location>
        <begin position="408"/>
        <end position="444"/>
    </location>
</feature>
<organism evidence="6 7">
    <name type="scientific">Musca domestica</name>
    <name type="common">House fly</name>
    <dbReference type="NCBI Taxonomy" id="7370"/>
    <lineage>
        <taxon>Eukaryota</taxon>
        <taxon>Metazoa</taxon>
        <taxon>Ecdysozoa</taxon>
        <taxon>Arthropoda</taxon>
        <taxon>Hexapoda</taxon>
        <taxon>Insecta</taxon>
        <taxon>Pterygota</taxon>
        <taxon>Neoptera</taxon>
        <taxon>Endopterygota</taxon>
        <taxon>Diptera</taxon>
        <taxon>Brachycera</taxon>
        <taxon>Muscomorpha</taxon>
        <taxon>Muscoidea</taxon>
        <taxon>Muscidae</taxon>
        <taxon>Musca</taxon>
    </lineage>
</organism>
<dbReference type="InterPro" id="IPR024670">
    <property type="entry name" value="BCL9_beta-catenin-bd_dom"/>
</dbReference>
<dbReference type="Pfam" id="PF11502">
    <property type="entry name" value="BCL9"/>
    <property type="match status" value="2"/>
</dbReference>
<feature type="compositionally biased region" description="Polar residues" evidence="4">
    <location>
        <begin position="1755"/>
        <end position="1776"/>
    </location>
</feature>
<sequence>MMDINKRMQGLDESSVRQTSEMSNFPESQFSDTSSNVQQSTASNNNNSPCEEESTVNFPKTENSPMVPASDGDIDNIGNSNGSGHNITSPNSKNTNKTNPNATLTKSGSDEKEIKEETTLSPPHTSPLAKNDDNDESQERAKSAGAAMTGSVNPNVEGVSTNVSPKSNPDMFNNSTNMQNLPRGLNPYNNGNNKFNYPNQVVGIGGVGVGGGGGGGENQGPMNPASNGGIGGGSGDYLQQHNHVFVFSTQLANKGAEAVVGGQFPTIIAYHCMQPSTKLFLEDFLKNPAKASKMQKQNPPNLMNLMQSEMMGNRPGAQPFWLNDGGNNVGKMPHRPRSLRNAGVVNKNSPSWEQAASLDSKIGPPSNPLDVLANTEGFDSAQMCGGGIKDVDKSNIPSLQGVKVPDENLTPQQRQHREEQLAKIKKINEFLFPESDGNDFQPPPMMNSSGGAGVGVPSDGASCTNNATNPIDSMNNALNTGKIAPAVSGTNIGDDVPPTGATGGDSMPLVPGQNSKQGCTSKINANLNSLKPNPSAPDSNPDMNPSFNMNSCPSLEGDAGGHSGVPPGMNMPNEEWSKFQNNIFPDGFKFRENSNSMNNPSGLPGNQLPNQTPSLPRPLSTGVGGYGMQSRPNAGPSPTNRNNNGPPPPYHQTQRSASVPISTQSPTQPNINNATADIGLTSPHGGRVPFGMSSTPPHMDSSNTSTSVTNPSHSSATSFPGLNSGNVKNIYSSNMNSSQNFGGPQNPAGLNNMSNSPGSLSLPHLSHAEMDPMNAGNKLKRGSPQKSKSPLINDMQGNIGMDSKYGNFGLNYNMCGGGPGGNMPHVGPQNMRQNMGQMPPQFCRRIDNIPLNPNCNRLNQNKPVGNFDPIASLAQMSQQLTGSAMGLGSLGGGGGGGGGGGNSSSTGLMDVNSGDMMGGPPGRSDHPLDHCNQMPNNNMGMPGMGGGGPGRPGPYGSDPMNSMDAMDQRMLNGKMCLPGHFNHNPLTGVGLRDSNMGGNDMMSANRAMNRRMPNNFDNFNMSSNVHVRASAPNTIQYMPARSQNMNNMRMPPSMEFFQRYGNPHGNQMGGGVGNAPGGMPNNDMQNPNMMNLFGNCGQMPPNGRGGGPGMGGPGPVGFEPNDLGVEGNLMHNDAPYMNVPWRNGMQHTIKTSNSPCEEEHLYGIQRTDGSECSATGDTGGGGGDIDNTAGDSSSPNTKQSLCKQGALNKIKPNNVHSVASTKVLTEGHDIKKEEPSSPVSQLGFVTNSGISHCENDDRGTNIPLNASPSTFPRSISCNDLEENSTSASVNIPGSSIDGCGLLNTNIRPKSEDECVAYISNLSKNLNTPIGNNNPTQQRQAEKQGLLNATSHNSEFLQPQNHVFVFSTQLANKSAEAVLSGQFPTIIAYHYMQPSTKLFLEDFLKNPSRASKLQRQYSLNIMNAMNSAGGGGNGPCSGSQPYWLNECNNSGTPSNRLGLDSAAGPDKTKPLWDETMNPFDLLGANEYFENAKAAAIIGGMRMEDRTSMIPSLQGIKVPDENLTPQQRQHREEQLAKLKKMNKFLFPENDSQTLTTQLTAAGPSGNSADGLHNPSGNCPDASNKMFQQSLRHLRGNVGSEPSIPSGGLQSSSKQSNLPKTNLKDRTSCDAGNEQSNRSANMAASFGMADKSSASEGNIKETMLGSSNLNTTQDQWNKFQNNSFPDNLKSRETNIADSQAGGGPTLSRSMSMGSSAGVYSVPPSRSNTTTNNDCNKGPLPPSTYQQTQRSASVRIATPSPTNVNSSSQDMSLTSPQRTNPDVVANTSGNTTQSTQSNATTSSGIPGPSNNGGSSLHTLPPPMTSEEMDSLKSKEISPQQKFKGHNGNDIPPNNSCMDVKYNNFHLNYPAGGNVMAPTVPQNMQRHSMQQMAPQLCRRIDNMPLNPNCNRLNQNKSGGHFDPISSLAQMSQQLTGCGMGLNSMGPGGAAGGGLLEGDDLLLAHSGHVNDRTLGHCNQFSNANHLSMMGMGMSGGGANRPGQFHGDMNSMLCGERMDGRMLNGKMYVPNMAGHFNPNSMNGNLDDHHDLLSPNRQSFGRRLSTTSSNVQIKANAPNTIQYMPVVRSQNINNMRMAPNNDFFQSYSNQQIMGNVGANMMNMFASSNQMQQLAIGMGGDVNRGFEPHDLELEGNLHQPTDDYMNVH</sequence>
<comment type="subcellular location">
    <subcellularLocation>
        <location evidence="1">Nucleus</location>
    </subcellularLocation>
</comment>
<feature type="compositionally biased region" description="Polar residues" evidence="4">
    <location>
        <begin position="716"/>
        <end position="753"/>
    </location>
</feature>
<feature type="compositionally biased region" description="Gly residues" evidence="4">
    <location>
        <begin position="888"/>
        <end position="902"/>
    </location>
</feature>
<dbReference type="Proteomes" id="UP001652621">
    <property type="component" value="Unplaced"/>
</dbReference>
<feature type="region of interest" description="Disordered" evidence="4">
    <location>
        <begin position="514"/>
        <end position="794"/>
    </location>
</feature>
<evidence type="ECO:0000256" key="1">
    <source>
        <dbReference type="ARBA" id="ARBA00004123"/>
    </source>
</evidence>
<feature type="compositionally biased region" description="Low complexity" evidence="4">
    <location>
        <begin position="1781"/>
        <end position="1811"/>
    </location>
</feature>
<feature type="region of interest" description="Disordered" evidence="4">
    <location>
        <begin position="1593"/>
        <end position="1634"/>
    </location>
</feature>
<feature type="region of interest" description="Disordered" evidence="4">
    <location>
        <begin position="1167"/>
        <end position="1200"/>
    </location>
</feature>
<feature type="region of interest" description="Disordered" evidence="4">
    <location>
        <begin position="1"/>
        <end position="158"/>
    </location>
</feature>
<feature type="compositionally biased region" description="Polar residues" evidence="4">
    <location>
        <begin position="1556"/>
        <end position="1565"/>
    </location>
</feature>
<evidence type="ECO:0000313" key="7">
    <source>
        <dbReference type="RefSeq" id="XP_058984806.1"/>
    </source>
</evidence>
<feature type="compositionally biased region" description="Polar residues" evidence="4">
    <location>
        <begin position="1605"/>
        <end position="1617"/>
    </location>
</feature>
<feature type="compositionally biased region" description="Basic and acidic residues" evidence="4">
    <location>
        <begin position="108"/>
        <end position="118"/>
    </location>
</feature>
<feature type="region of interest" description="Disordered" evidence="4">
    <location>
        <begin position="885"/>
        <end position="908"/>
    </location>
</feature>
<evidence type="ECO:0000256" key="4">
    <source>
        <dbReference type="SAM" id="MobiDB-lite"/>
    </source>
</evidence>
<evidence type="ECO:0000259" key="5">
    <source>
        <dbReference type="Pfam" id="PF11502"/>
    </source>
</evidence>
<feature type="compositionally biased region" description="Low complexity" evidence="4">
    <location>
        <begin position="75"/>
        <end position="101"/>
    </location>
</feature>
<feature type="compositionally biased region" description="Polar residues" evidence="4">
    <location>
        <begin position="55"/>
        <end position="64"/>
    </location>
</feature>
<feature type="compositionally biased region" description="Polar residues" evidence="4">
    <location>
        <begin position="651"/>
        <end position="675"/>
    </location>
</feature>
<evidence type="ECO:0000256" key="2">
    <source>
        <dbReference type="ARBA" id="ARBA00009200"/>
    </source>
</evidence>
<keyword evidence="6" id="KW-1185">Reference proteome</keyword>
<gene>
    <name evidence="7" type="primary">LOC131805547</name>
</gene>
<feature type="region of interest" description="Disordered" evidence="4">
    <location>
        <begin position="1556"/>
        <end position="1581"/>
    </location>
</feature>
<feature type="domain" description="B-cell lymphoma 9 beta-catenin binding" evidence="5">
    <location>
        <begin position="1520"/>
        <end position="1550"/>
    </location>
</feature>
<feature type="compositionally biased region" description="Polar residues" evidence="4">
    <location>
        <begin position="16"/>
        <end position="42"/>
    </location>
</feature>
<protein>
    <submittedName>
        <fullName evidence="7">Protein BCL9 homolog</fullName>
    </submittedName>
</protein>
<feature type="region of interest" description="Disordered" evidence="4">
    <location>
        <begin position="213"/>
        <end position="233"/>
    </location>
</feature>
<feature type="compositionally biased region" description="Low complexity" evidence="4">
    <location>
        <begin position="754"/>
        <end position="765"/>
    </location>
</feature>
<proteinExistence type="inferred from homology"/>
<dbReference type="RefSeq" id="XP_058984806.1">
    <property type="nucleotide sequence ID" value="XM_059128823.1"/>
</dbReference>
<dbReference type="GeneID" id="131805547"/>
<feature type="compositionally biased region" description="Polar residues" evidence="4">
    <location>
        <begin position="1720"/>
        <end position="1731"/>
    </location>
</feature>
<comment type="similarity">
    <text evidence="2">Belongs to the BCL9 family.</text>
</comment>
<feature type="compositionally biased region" description="Low complexity" evidence="4">
    <location>
        <begin position="701"/>
        <end position="715"/>
    </location>
</feature>
<keyword evidence="3" id="KW-0539">Nucleus</keyword>
<evidence type="ECO:0000256" key="3">
    <source>
        <dbReference type="ARBA" id="ARBA00023242"/>
    </source>
</evidence>
<feature type="compositionally biased region" description="Polar residues" evidence="4">
    <location>
        <begin position="1666"/>
        <end position="1682"/>
    </location>
</feature>
<name>A0ABM3VG82_MUSDO</name>